<dbReference type="RefSeq" id="WP_163941000.1">
    <property type="nucleotide sequence ID" value="NZ_JAAHBU010000028.1"/>
</dbReference>
<comment type="caution">
    <text evidence="2">The sequence shown here is derived from an EMBL/GenBank/DDBJ whole genome shotgun (WGS) entry which is preliminary data.</text>
</comment>
<evidence type="ECO:0000313" key="3">
    <source>
        <dbReference type="Proteomes" id="UP000480410"/>
    </source>
</evidence>
<reference evidence="3 4" key="1">
    <citation type="submission" date="2020-02" db="EMBL/GenBank/DDBJ databases">
        <title>Broccoli isolated Pseudomonas sp.</title>
        <authorList>
            <person name="Fujikawa T."/>
            <person name="Sawada H."/>
        </authorList>
    </citation>
    <scope>NUCLEOTIDE SEQUENCE [LARGE SCALE GENOMIC DNA]</scope>
    <source>
        <strain evidence="2 4">MAFF212427</strain>
        <strain evidence="1 3">MAFF212428</strain>
    </source>
</reference>
<evidence type="ECO:0000313" key="1">
    <source>
        <dbReference type="EMBL" id="NER59937.1"/>
    </source>
</evidence>
<dbReference type="EMBL" id="JAAHBU010000028">
    <property type="protein sequence ID" value="NER63004.1"/>
    <property type="molecule type" value="Genomic_DNA"/>
</dbReference>
<protein>
    <submittedName>
        <fullName evidence="2">Uncharacterized protein</fullName>
    </submittedName>
</protein>
<dbReference type="InterPro" id="IPR043767">
    <property type="entry name" value="DUF5713"/>
</dbReference>
<dbReference type="EMBL" id="JAAHBV010000153">
    <property type="protein sequence ID" value="NER59937.1"/>
    <property type="molecule type" value="Genomic_DNA"/>
</dbReference>
<keyword evidence="4" id="KW-1185">Reference proteome</keyword>
<proteinExistence type="predicted"/>
<accession>A0A6M0CXV6</accession>
<accession>A0A6B3NUI3</accession>
<organism evidence="2 4">
    <name type="scientific">Pseudomonas brassicae</name>
    <dbReference type="NCBI Taxonomy" id="2708063"/>
    <lineage>
        <taxon>Bacteria</taxon>
        <taxon>Pseudomonadati</taxon>
        <taxon>Pseudomonadota</taxon>
        <taxon>Gammaproteobacteria</taxon>
        <taxon>Pseudomonadales</taxon>
        <taxon>Pseudomonadaceae</taxon>
        <taxon>Pseudomonas</taxon>
    </lineage>
</organism>
<name>A0A6B3NUI3_9PSED</name>
<dbReference type="Pfam" id="PF18977">
    <property type="entry name" value="DUF5713"/>
    <property type="match status" value="1"/>
</dbReference>
<dbReference type="Proteomes" id="UP000482634">
    <property type="component" value="Unassembled WGS sequence"/>
</dbReference>
<gene>
    <name evidence="1" type="ORF">G3435_08080</name>
    <name evidence="2" type="ORF">G3436_02715</name>
</gene>
<dbReference type="AlphaFoldDB" id="A0A6B3NUI3"/>
<dbReference type="Proteomes" id="UP000480410">
    <property type="component" value="Unassembled WGS sequence"/>
</dbReference>
<sequence>MSLTNQTLANYPFLKEMIEDDYFPNAIVHKCQHVLIELCRAIEQQQPADLQALYALTHAATEAFNVLGEEFEDNGSEIETAARDAIAVDFMHIATAYGFEDADIEELVAPRAW</sequence>
<evidence type="ECO:0000313" key="4">
    <source>
        <dbReference type="Proteomes" id="UP000482634"/>
    </source>
</evidence>
<evidence type="ECO:0000313" key="2">
    <source>
        <dbReference type="EMBL" id="NER63004.1"/>
    </source>
</evidence>